<comment type="subcellular location">
    <subcellularLocation>
        <location evidence="1">Cell membrane</location>
        <topology evidence="1">Multi-pass membrane protein</topology>
    </subcellularLocation>
</comment>
<evidence type="ECO:0000256" key="6">
    <source>
        <dbReference type="ARBA" id="ARBA00022989"/>
    </source>
</evidence>
<feature type="transmembrane region" description="Helical" evidence="8">
    <location>
        <begin position="119"/>
        <end position="140"/>
    </location>
</feature>
<feature type="transmembrane region" description="Helical" evidence="8">
    <location>
        <begin position="90"/>
        <end position="112"/>
    </location>
</feature>
<evidence type="ECO:0000256" key="5">
    <source>
        <dbReference type="ARBA" id="ARBA00022692"/>
    </source>
</evidence>
<dbReference type="InterPro" id="IPR037294">
    <property type="entry name" value="ABC_BtuC-like"/>
</dbReference>
<dbReference type="CDD" id="cd06550">
    <property type="entry name" value="TM_ABC_iron-siderophores_like"/>
    <property type="match status" value="1"/>
</dbReference>
<keyword evidence="10" id="KW-1185">Reference proteome</keyword>
<feature type="transmembrane region" description="Helical" evidence="8">
    <location>
        <begin position="278"/>
        <end position="296"/>
    </location>
</feature>
<feature type="transmembrane region" description="Helical" evidence="8">
    <location>
        <begin position="237"/>
        <end position="266"/>
    </location>
</feature>
<name>A0A1U9KJM1_ACEAC</name>
<sequence>MKGSATLATTFIILLVVAAGSLCIGRYPIPLHDLSDFMLSFFNTTNASCQTVACSILVHIRLPRLGAALLTGAALSVSGASYQAVFRNPLVSPGILGALSGAGFGAALGIILHVPQWMIGASAFTGSALAVLLGTGIARLSGDSSVLMLIFGGLVSNALFTSLLSILKYLADPDSQLPDIVFWLLGTLSRVTPETLSLVTAPMVCAMIALCAMGRFLDALSMGDDEARSLGVSVRLVRNLVVALATLLCALTVSMTGIIGWVGLVIPHVARLLVGPGNRLVLPMSALIGAIFLTFSDDLARNLSPAEIPVGIMTELSGVILLLLLLPRVKTSLRGNWR</sequence>
<evidence type="ECO:0000256" key="3">
    <source>
        <dbReference type="ARBA" id="ARBA00022448"/>
    </source>
</evidence>
<evidence type="ECO:0000256" key="2">
    <source>
        <dbReference type="ARBA" id="ARBA00007935"/>
    </source>
</evidence>
<dbReference type="GO" id="GO:0033214">
    <property type="term" value="P:siderophore-iron import into cell"/>
    <property type="evidence" value="ECO:0007669"/>
    <property type="project" value="TreeGrafter"/>
</dbReference>
<proteinExistence type="inferred from homology"/>
<organism evidence="9 10">
    <name type="scientific">Acetobacter aceti</name>
    <dbReference type="NCBI Taxonomy" id="435"/>
    <lineage>
        <taxon>Bacteria</taxon>
        <taxon>Pseudomonadati</taxon>
        <taxon>Pseudomonadota</taxon>
        <taxon>Alphaproteobacteria</taxon>
        <taxon>Acetobacterales</taxon>
        <taxon>Acetobacteraceae</taxon>
        <taxon>Acetobacter</taxon>
        <taxon>Acetobacter subgen. Acetobacter</taxon>
    </lineage>
</organism>
<keyword evidence="6 8" id="KW-1133">Transmembrane helix</keyword>
<evidence type="ECO:0000256" key="4">
    <source>
        <dbReference type="ARBA" id="ARBA00022475"/>
    </source>
</evidence>
<dbReference type="KEGG" id="aace:A0U92_16045"/>
<dbReference type="GO" id="GO:0005886">
    <property type="term" value="C:plasma membrane"/>
    <property type="evidence" value="ECO:0007669"/>
    <property type="project" value="UniProtKB-SubCell"/>
</dbReference>
<dbReference type="STRING" id="435.A0U92_16045"/>
<dbReference type="GO" id="GO:0022857">
    <property type="term" value="F:transmembrane transporter activity"/>
    <property type="evidence" value="ECO:0007669"/>
    <property type="project" value="InterPro"/>
</dbReference>
<dbReference type="eggNOG" id="COG0609">
    <property type="taxonomic scope" value="Bacteria"/>
</dbReference>
<dbReference type="Gene3D" id="1.10.3470.10">
    <property type="entry name" value="ABC transporter involved in vitamin B12 uptake, BtuC"/>
    <property type="match status" value="1"/>
</dbReference>
<keyword evidence="4" id="KW-1003">Cell membrane</keyword>
<dbReference type="AlphaFoldDB" id="A0A1U9KJM1"/>
<keyword evidence="5 8" id="KW-0812">Transmembrane</keyword>
<dbReference type="RefSeq" id="WP_077814018.1">
    <property type="nucleotide sequence ID" value="NZ_CP014692.1"/>
</dbReference>
<dbReference type="Proteomes" id="UP000188937">
    <property type="component" value="Chromosome"/>
</dbReference>
<feature type="transmembrane region" description="Helical" evidence="8">
    <location>
        <begin position="196"/>
        <end position="217"/>
    </location>
</feature>
<feature type="transmembrane region" description="Helical" evidence="8">
    <location>
        <begin position="308"/>
        <end position="326"/>
    </location>
</feature>
<dbReference type="PANTHER" id="PTHR30472:SF70">
    <property type="entry name" value="MOLYBDATE IMPORT SYSTEM PERMEASE PROTEIN MOLB"/>
    <property type="match status" value="1"/>
</dbReference>
<dbReference type="InterPro" id="IPR000522">
    <property type="entry name" value="ABC_transptr_permease_BtuC"/>
</dbReference>
<evidence type="ECO:0000313" key="9">
    <source>
        <dbReference type="EMBL" id="AQS86014.1"/>
    </source>
</evidence>
<evidence type="ECO:0000313" key="10">
    <source>
        <dbReference type="Proteomes" id="UP000188937"/>
    </source>
</evidence>
<keyword evidence="3" id="KW-0813">Transport</keyword>
<dbReference type="PANTHER" id="PTHR30472">
    <property type="entry name" value="FERRIC ENTEROBACTIN TRANSPORT SYSTEM PERMEASE PROTEIN"/>
    <property type="match status" value="1"/>
</dbReference>
<accession>A0A1U9KJM1</accession>
<evidence type="ECO:0000256" key="7">
    <source>
        <dbReference type="ARBA" id="ARBA00023136"/>
    </source>
</evidence>
<evidence type="ECO:0000256" key="1">
    <source>
        <dbReference type="ARBA" id="ARBA00004651"/>
    </source>
</evidence>
<dbReference type="EMBL" id="CP014692">
    <property type="protein sequence ID" value="AQS86014.1"/>
    <property type="molecule type" value="Genomic_DNA"/>
</dbReference>
<gene>
    <name evidence="9" type="ORF">A0U92_16045</name>
</gene>
<protein>
    <submittedName>
        <fullName evidence="9">ABC transporter permease</fullName>
    </submittedName>
</protein>
<feature type="transmembrane region" description="Helical" evidence="8">
    <location>
        <begin position="146"/>
        <end position="167"/>
    </location>
</feature>
<dbReference type="OrthoDB" id="9811975at2"/>
<dbReference type="FunFam" id="1.10.3470.10:FF:000001">
    <property type="entry name" value="Vitamin B12 ABC transporter permease BtuC"/>
    <property type="match status" value="1"/>
</dbReference>
<dbReference type="Pfam" id="PF01032">
    <property type="entry name" value="FecCD"/>
    <property type="match status" value="1"/>
</dbReference>
<keyword evidence="7 8" id="KW-0472">Membrane</keyword>
<dbReference type="SUPFAM" id="SSF81345">
    <property type="entry name" value="ABC transporter involved in vitamin B12 uptake, BtuC"/>
    <property type="match status" value="1"/>
</dbReference>
<comment type="similarity">
    <text evidence="2">Belongs to the binding-protein-dependent transport system permease family. FecCD subfamily.</text>
</comment>
<evidence type="ECO:0000256" key="8">
    <source>
        <dbReference type="SAM" id="Phobius"/>
    </source>
</evidence>
<reference evidence="9 10" key="1">
    <citation type="submission" date="2016-03" db="EMBL/GenBank/DDBJ databases">
        <title>Acetic acid bacteria sequencing.</title>
        <authorList>
            <person name="Brandt J."/>
            <person name="Jakob F."/>
            <person name="Vogel R.F."/>
        </authorList>
    </citation>
    <scope>NUCLEOTIDE SEQUENCE [LARGE SCALE GENOMIC DNA]</scope>
    <source>
        <strain evidence="9 10">TMW2.1153</strain>
    </source>
</reference>